<evidence type="ECO:0000256" key="7">
    <source>
        <dbReference type="ARBA" id="ARBA00023122"/>
    </source>
</evidence>
<comment type="function">
    <text evidence="9">Plays a role in the transport of magnesium and cobalt ions.</text>
</comment>
<proteinExistence type="inferred from homology"/>
<evidence type="ECO:0000256" key="1">
    <source>
        <dbReference type="ARBA" id="ARBA00004651"/>
    </source>
</evidence>
<dbReference type="RefSeq" id="WP_189403340.1">
    <property type="nucleotide sequence ID" value="NZ_BMXP01000001.1"/>
</dbReference>
<evidence type="ECO:0000256" key="2">
    <source>
        <dbReference type="ARBA" id="ARBA00006337"/>
    </source>
</evidence>
<dbReference type="InterPro" id="IPR002550">
    <property type="entry name" value="CNNM"/>
</dbReference>
<dbReference type="PANTHER" id="PTHR22777:SF32">
    <property type="entry name" value="UPF0053 INNER MEMBRANE PROTEIN YFJD"/>
    <property type="match status" value="1"/>
</dbReference>
<feature type="transmembrane region" description="Helical" evidence="13">
    <location>
        <begin position="95"/>
        <end position="113"/>
    </location>
</feature>
<dbReference type="GO" id="GO:0005886">
    <property type="term" value="C:plasma membrane"/>
    <property type="evidence" value="ECO:0007669"/>
    <property type="project" value="UniProtKB-SubCell"/>
</dbReference>
<feature type="transmembrane region" description="Helical" evidence="13">
    <location>
        <begin position="62"/>
        <end position="89"/>
    </location>
</feature>
<keyword evidence="8 12" id="KW-0472">Membrane</keyword>
<keyword evidence="3" id="KW-1003">Cell membrane</keyword>
<dbReference type="PROSITE" id="PS51846">
    <property type="entry name" value="CNNM"/>
    <property type="match status" value="1"/>
</dbReference>
<evidence type="ECO:0000256" key="8">
    <source>
        <dbReference type="ARBA" id="ARBA00023136"/>
    </source>
</evidence>
<evidence type="ECO:0000256" key="3">
    <source>
        <dbReference type="ARBA" id="ARBA00022475"/>
    </source>
</evidence>
<organism evidence="16 17">
    <name type="scientific">Alteromonas halophila</name>
    <dbReference type="NCBI Taxonomy" id="516698"/>
    <lineage>
        <taxon>Bacteria</taxon>
        <taxon>Pseudomonadati</taxon>
        <taxon>Pseudomonadota</taxon>
        <taxon>Gammaproteobacteria</taxon>
        <taxon>Alteromonadales</taxon>
        <taxon>Alteromonadaceae</taxon>
        <taxon>Alteromonas/Salinimonas group</taxon>
        <taxon>Alteromonas</taxon>
    </lineage>
</organism>
<dbReference type="FunFam" id="3.10.580.10:FF:000002">
    <property type="entry name" value="Magnesium/cobalt efflux protein CorC"/>
    <property type="match status" value="1"/>
</dbReference>
<dbReference type="FunFam" id="3.30.465.10:FF:000010">
    <property type="entry name" value="DUF21 domain-containing protein"/>
    <property type="match status" value="1"/>
</dbReference>
<dbReference type="Pfam" id="PF00571">
    <property type="entry name" value="CBS"/>
    <property type="match status" value="1"/>
</dbReference>
<dbReference type="Gene3D" id="3.30.465.10">
    <property type="match status" value="1"/>
</dbReference>
<evidence type="ECO:0000313" key="17">
    <source>
        <dbReference type="Proteomes" id="UP000631300"/>
    </source>
</evidence>
<feature type="transmembrane region" description="Helical" evidence="13">
    <location>
        <begin position="125"/>
        <end position="147"/>
    </location>
</feature>
<comment type="caution">
    <text evidence="16">The sequence shown here is derived from an EMBL/GenBank/DDBJ whole genome shotgun (WGS) entry which is preliminary data.</text>
</comment>
<dbReference type="Gene3D" id="3.10.580.10">
    <property type="entry name" value="CBS-domain"/>
    <property type="match status" value="1"/>
</dbReference>
<accession>A0A918MUN4</accession>
<dbReference type="CDD" id="cd04590">
    <property type="entry name" value="CBS_pair_CorC_HlyC_assoc"/>
    <property type="match status" value="1"/>
</dbReference>
<dbReference type="AlphaFoldDB" id="A0A918MUN4"/>
<evidence type="ECO:0000256" key="4">
    <source>
        <dbReference type="ARBA" id="ARBA00022692"/>
    </source>
</evidence>
<feature type="domain" description="CBS" evidence="14">
    <location>
        <begin position="275"/>
        <end position="332"/>
    </location>
</feature>
<dbReference type="PROSITE" id="PS51371">
    <property type="entry name" value="CBS"/>
    <property type="match status" value="1"/>
</dbReference>
<evidence type="ECO:0000256" key="5">
    <source>
        <dbReference type="ARBA" id="ARBA00022737"/>
    </source>
</evidence>
<dbReference type="Pfam" id="PF01595">
    <property type="entry name" value="CNNM"/>
    <property type="match status" value="1"/>
</dbReference>
<evidence type="ECO:0000313" key="16">
    <source>
        <dbReference type="EMBL" id="GGW74586.1"/>
    </source>
</evidence>
<feature type="transmembrane region" description="Helical" evidence="13">
    <location>
        <begin position="6"/>
        <end position="25"/>
    </location>
</feature>
<protein>
    <recommendedName>
        <fullName evidence="10">Magnesium and cobalt efflux protein CorC</fullName>
    </recommendedName>
</protein>
<dbReference type="InterPro" id="IPR000644">
    <property type="entry name" value="CBS_dom"/>
</dbReference>
<dbReference type="PANTHER" id="PTHR22777">
    <property type="entry name" value="HEMOLYSIN-RELATED"/>
    <property type="match status" value="1"/>
</dbReference>
<keyword evidence="6 12" id="KW-1133">Transmembrane helix</keyword>
<evidence type="ECO:0000259" key="15">
    <source>
        <dbReference type="PROSITE" id="PS51846"/>
    </source>
</evidence>
<dbReference type="InterPro" id="IPR046342">
    <property type="entry name" value="CBS_dom_sf"/>
</dbReference>
<evidence type="ECO:0000256" key="10">
    <source>
        <dbReference type="ARBA" id="ARBA00040729"/>
    </source>
</evidence>
<evidence type="ECO:0000259" key="14">
    <source>
        <dbReference type="PROSITE" id="PS51371"/>
    </source>
</evidence>
<dbReference type="SUPFAM" id="SSF54631">
    <property type="entry name" value="CBS-domain pair"/>
    <property type="match status" value="1"/>
</dbReference>
<dbReference type="SUPFAM" id="SSF56176">
    <property type="entry name" value="FAD-binding/transporter-associated domain-like"/>
    <property type="match status" value="1"/>
</dbReference>
<reference evidence="16" key="2">
    <citation type="submission" date="2020-09" db="EMBL/GenBank/DDBJ databases">
        <authorList>
            <person name="Sun Q."/>
            <person name="Kim S."/>
        </authorList>
    </citation>
    <scope>NUCLEOTIDE SEQUENCE</scope>
    <source>
        <strain evidence="16">KCTC 22164</strain>
    </source>
</reference>
<dbReference type="GO" id="GO:0050660">
    <property type="term" value="F:flavin adenine dinucleotide binding"/>
    <property type="evidence" value="ECO:0007669"/>
    <property type="project" value="InterPro"/>
</dbReference>
<gene>
    <name evidence="16" type="ORF">GCM10007391_03230</name>
</gene>
<evidence type="ECO:0000256" key="9">
    <source>
        <dbReference type="ARBA" id="ARBA00037273"/>
    </source>
</evidence>
<feature type="domain" description="CNNM transmembrane" evidence="15">
    <location>
        <begin position="2"/>
        <end position="192"/>
    </location>
</feature>
<sequence>MDDISTSTLFIALGVLILLSAYFSSSETGMMSINRYRLKHLQNEGNRAAQRVQKLLDRPDRLIGLILIGNNLVNIAASSIATVICIRLFGDYWGFIATTFGLTLILLIFAEVTPKTLAALYPEKIAFPSSIILLPMLTLLYPLVAFINGITNSFLALLRISPLGGSDDALSREELRTVVYEAGTLIPKKHQEMLVGILDLESVTAEDIMVPRAEIVAIDINDDWKKIQKQLTNAQHTRVLLYRDSIDDAVGFVHLRDALRLLSKDQFTKASLLRAVREIYFTPESTPLHTLMYKFQAEKERIALVVDEYGDIMGLVTLEDILEEIIGDFTTSMVPDHSKEVHIQQDGSVLVDGSANIRDLNREMDWSLPTEGPKTLNGLLLEYLQEIPENKVSVRLSGYPIEIVDISENMIKTVRVLPEFYLPQAATSGDTAR</sequence>
<dbReference type="Proteomes" id="UP000631300">
    <property type="component" value="Unassembled WGS sequence"/>
</dbReference>
<evidence type="ECO:0000256" key="11">
    <source>
        <dbReference type="PROSITE-ProRule" id="PRU00703"/>
    </source>
</evidence>
<dbReference type="InterPro" id="IPR005170">
    <property type="entry name" value="Transptr-assoc_dom"/>
</dbReference>
<evidence type="ECO:0000256" key="6">
    <source>
        <dbReference type="ARBA" id="ARBA00022989"/>
    </source>
</evidence>
<keyword evidence="7 11" id="KW-0129">CBS domain</keyword>
<dbReference type="EMBL" id="BMXP01000001">
    <property type="protein sequence ID" value="GGW74586.1"/>
    <property type="molecule type" value="Genomic_DNA"/>
</dbReference>
<dbReference type="InterPro" id="IPR044751">
    <property type="entry name" value="Ion_transp-like_CBS"/>
</dbReference>
<reference evidence="16" key="1">
    <citation type="journal article" date="2014" name="Int. J. Syst. Evol. Microbiol.">
        <title>Complete genome sequence of Corynebacterium casei LMG S-19264T (=DSM 44701T), isolated from a smear-ripened cheese.</title>
        <authorList>
            <consortium name="US DOE Joint Genome Institute (JGI-PGF)"/>
            <person name="Walter F."/>
            <person name="Albersmeier A."/>
            <person name="Kalinowski J."/>
            <person name="Ruckert C."/>
        </authorList>
    </citation>
    <scope>NUCLEOTIDE SEQUENCE</scope>
    <source>
        <strain evidence="16">KCTC 22164</strain>
    </source>
</reference>
<dbReference type="InterPro" id="IPR036318">
    <property type="entry name" value="FAD-bd_PCMH-like_sf"/>
</dbReference>
<keyword evidence="5" id="KW-0677">Repeat</keyword>
<dbReference type="NCBIfam" id="NF008604">
    <property type="entry name" value="PRK11573.1"/>
    <property type="match status" value="1"/>
</dbReference>
<keyword evidence="4 12" id="KW-0812">Transmembrane</keyword>
<name>A0A918MUN4_9ALTE</name>
<keyword evidence="17" id="KW-1185">Reference proteome</keyword>
<dbReference type="SMART" id="SM01091">
    <property type="entry name" value="CorC_HlyC"/>
    <property type="match status" value="1"/>
</dbReference>
<dbReference type="Pfam" id="PF03471">
    <property type="entry name" value="CorC_HlyC"/>
    <property type="match status" value="1"/>
</dbReference>
<comment type="similarity">
    <text evidence="2">Belongs to the UPF0053 family.</text>
</comment>
<dbReference type="InterPro" id="IPR016169">
    <property type="entry name" value="FAD-bd_PCMH_sub2"/>
</dbReference>
<evidence type="ECO:0000256" key="12">
    <source>
        <dbReference type="PROSITE-ProRule" id="PRU01193"/>
    </source>
</evidence>
<evidence type="ECO:0000256" key="13">
    <source>
        <dbReference type="SAM" id="Phobius"/>
    </source>
</evidence>
<comment type="subcellular location">
    <subcellularLocation>
        <location evidence="1">Cell membrane</location>
        <topology evidence="1">Multi-pass membrane protein</topology>
    </subcellularLocation>
</comment>